<comment type="caution">
    <text evidence="1">The sequence shown here is derived from an EMBL/GenBank/DDBJ whole genome shotgun (WGS) entry which is preliminary data.</text>
</comment>
<evidence type="ECO:0000313" key="2">
    <source>
        <dbReference type="Proteomes" id="UP000094296"/>
    </source>
</evidence>
<dbReference type="Proteomes" id="UP000094296">
    <property type="component" value="Unassembled WGS sequence"/>
</dbReference>
<gene>
    <name evidence="1" type="ORF">BHF68_01100</name>
</gene>
<name>A0A1E5G546_9FIRM</name>
<organism evidence="1 2">
    <name type="scientific">Desulfuribacillus alkaliarsenatis</name>
    <dbReference type="NCBI Taxonomy" id="766136"/>
    <lineage>
        <taxon>Bacteria</taxon>
        <taxon>Bacillati</taxon>
        <taxon>Bacillota</taxon>
        <taxon>Desulfuribacillia</taxon>
        <taxon>Desulfuribacillales</taxon>
        <taxon>Desulfuribacillaceae</taxon>
        <taxon>Desulfuribacillus</taxon>
    </lineage>
</organism>
<dbReference type="RefSeq" id="WP_069641799.1">
    <property type="nucleotide sequence ID" value="NZ_MIJE01000001.1"/>
</dbReference>
<keyword evidence="2" id="KW-1185">Reference proteome</keyword>
<dbReference type="AlphaFoldDB" id="A0A1E5G546"/>
<protein>
    <submittedName>
        <fullName evidence="1">Uncharacterized protein</fullName>
    </submittedName>
</protein>
<dbReference type="EMBL" id="MIJE01000001">
    <property type="protein sequence ID" value="OEF98307.1"/>
    <property type="molecule type" value="Genomic_DNA"/>
</dbReference>
<sequence length="67" mass="7915">MHTVYDTKLSSYSPNKDLHFLLGHTILHFPPGCFHDAAIVSSLAQDYNRNYKSSEKFKSYKFRYKNR</sequence>
<evidence type="ECO:0000313" key="1">
    <source>
        <dbReference type="EMBL" id="OEF98307.1"/>
    </source>
</evidence>
<proteinExistence type="predicted"/>
<reference evidence="1 2" key="1">
    <citation type="submission" date="2016-09" db="EMBL/GenBank/DDBJ databases">
        <title>Draft genome sequence for the type strain of Desulfuribacillus alkaliarsenatis AHT28, an obligately anaerobic, sulfidogenic bacterium isolated from Russian soda lake sediments.</title>
        <authorList>
            <person name="Abin C.A."/>
            <person name="Hollibaugh J.T."/>
        </authorList>
    </citation>
    <scope>NUCLEOTIDE SEQUENCE [LARGE SCALE GENOMIC DNA]</scope>
    <source>
        <strain evidence="1 2">AHT28</strain>
    </source>
</reference>
<accession>A0A1E5G546</accession>